<sequence>MYQPNSLFSFPPLRGPTLPTKRDPPAPFLFACLLSNIKLGEEDALLKITLSIYISNDLLHTIPQKFGYLQTILNNPFYSQEQKDQFLQIFQVCQKHCHAFYRFGNMIKKRRAPIKNNTDMIMNHIDPFGRNVMTIYQDGSRYLFTTMDMKKLIESSLSNSPMFIAEPLAIKNPYNNVPFSKAILYSVYFFMKSQDVVMSTLFHRYFLCNFDLMEFSKIDAVLIRDVAIENYIRNGDVTMLYNTCRAMIRKRNNSHSKKCHIVIHDEFPKERLVNILRPCLRLFYTSIYSLDINARYSSEEELEWKLNTLQQRHPLFGRKRVDIDPWSKRRTICFNDEHESIKQKRRNYYDRSHVIVDEEDEEDEGLYDP</sequence>
<name>A0A6C0I322_9ZZZZ</name>
<reference evidence="1" key="1">
    <citation type="journal article" date="2020" name="Nature">
        <title>Giant virus diversity and host interactions through global metagenomics.</title>
        <authorList>
            <person name="Schulz F."/>
            <person name="Roux S."/>
            <person name="Paez-Espino D."/>
            <person name="Jungbluth S."/>
            <person name="Walsh D.A."/>
            <person name="Denef V.J."/>
            <person name="McMahon K.D."/>
            <person name="Konstantinidis K.T."/>
            <person name="Eloe-Fadrosh E.A."/>
            <person name="Kyrpides N.C."/>
            <person name="Woyke T."/>
        </authorList>
    </citation>
    <scope>NUCLEOTIDE SEQUENCE</scope>
    <source>
        <strain evidence="1">GVMAG-M-3300023184-190</strain>
    </source>
</reference>
<evidence type="ECO:0000313" key="1">
    <source>
        <dbReference type="EMBL" id="QHT87411.1"/>
    </source>
</evidence>
<organism evidence="1">
    <name type="scientific">viral metagenome</name>
    <dbReference type="NCBI Taxonomy" id="1070528"/>
    <lineage>
        <taxon>unclassified sequences</taxon>
        <taxon>metagenomes</taxon>
        <taxon>organismal metagenomes</taxon>
    </lineage>
</organism>
<dbReference type="AlphaFoldDB" id="A0A6C0I322"/>
<protein>
    <submittedName>
        <fullName evidence="1">Uncharacterized protein</fullName>
    </submittedName>
</protein>
<proteinExistence type="predicted"/>
<dbReference type="EMBL" id="MN740088">
    <property type="protein sequence ID" value="QHT87411.1"/>
    <property type="molecule type" value="Genomic_DNA"/>
</dbReference>
<accession>A0A6C0I322</accession>